<dbReference type="AlphaFoldDB" id="A0A518F000"/>
<dbReference type="Proteomes" id="UP000320390">
    <property type="component" value="Chromosome"/>
</dbReference>
<organism evidence="1 2">
    <name type="scientific">Saltatorellus ferox</name>
    <dbReference type="NCBI Taxonomy" id="2528018"/>
    <lineage>
        <taxon>Bacteria</taxon>
        <taxon>Pseudomonadati</taxon>
        <taxon>Planctomycetota</taxon>
        <taxon>Planctomycetia</taxon>
        <taxon>Planctomycetia incertae sedis</taxon>
        <taxon>Saltatorellus</taxon>
    </lineage>
</organism>
<evidence type="ECO:0000313" key="2">
    <source>
        <dbReference type="Proteomes" id="UP000320390"/>
    </source>
</evidence>
<sequence>MQHAGGETALVTVERKVGSTTTCVVRPNSTGQIGRLVGSGSSYVAENGLLLRASRLPQTAFGYLLTSRTAGFAALPGGSAGNLCLGGSIGRFAGQIQSSGAQGQIDTIVDLTAMPQPMGAVAAQPGETWYFQLWHWDSSPSGPPTSNFTASVAIDLR</sequence>
<gene>
    <name evidence="1" type="ORF">Poly30_52240</name>
</gene>
<proteinExistence type="predicted"/>
<dbReference type="EMBL" id="CP036434">
    <property type="protein sequence ID" value="QDV09666.1"/>
    <property type="molecule type" value="Genomic_DNA"/>
</dbReference>
<keyword evidence="2" id="KW-1185">Reference proteome</keyword>
<evidence type="ECO:0000313" key="1">
    <source>
        <dbReference type="EMBL" id="QDV09666.1"/>
    </source>
</evidence>
<protein>
    <submittedName>
        <fullName evidence="1">Uncharacterized protein</fullName>
    </submittedName>
</protein>
<reference evidence="1 2" key="1">
    <citation type="submission" date="2019-02" db="EMBL/GenBank/DDBJ databases">
        <title>Deep-cultivation of Planctomycetes and their phenomic and genomic characterization uncovers novel biology.</title>
        <authorList>
            <person name="Wiegand S."/>
            <person name="Jogler M."/>
            <person name="Boedeker C."/>
            <person name="Pinto D."/>
            <person name="Vollmers J."/>
            <person name="Rivas-Marin E."/>
            <person name="Kohn T."/>
            <person name="Peeters S.H."/>
            <person name="Heuer A."/>
            <person name="Rast P."/>
            <person name="Oberbeckmann S."/>
            <person name="Bunk B."/>
            <person name="Jeske O."/>
            <person name="Meyerdierks A."/>
            <person name="Storesund J.E."/>
            <person name="Kallscheuer N."/>
            <person name="Luecker S."/>
            <person name="Lage O.M."/>
            <person name="Pohl T."/>
            <person name="Merkel B.J."/>
            <person name="Hornburger P."/>
            <person name="Mueller R.-W."/>
            <person name="Bruemmer F."/>
            <person name="Labrenz M."/>
            <person name="Spormann A.M."/>
            <person name="Op den Camp H."/>
            <person name="Overmann J."/>
            <person name="Amann R."/>
            <person name="Jetten M.S.M."/>
            <person name="Mascher T."/>
            <person name="Medema M.H."/>
            <person name="Devos D.P."/>
            <person name="Kaster A.-K."/>
            <person name="Ovreas L."/>
            <person name="Rohde M."/>
            <person name="Galperin M.Y."/>
            <person name="Jogler C."/>
        </authorList>
    </citation>
    <scope>NUCLEOTIDE SEQUENCE [LARGE SCALE GENOMIC DNA]</scope>
    <source>
        <strain evidence="1 2">Poly30</strain>
    </source>
</reference>
<name>A0A518F000_9BACT</name>
<dbReference type="RefSeq" id="WP_145204432.1">
    <property type="nucleotide sequence ID" value="NZ_CP036434.1"/>
</dbReference>
<accession>A0A518F000</accession>